<keyword evidence="5 12" id="KW-1161">Viral attachment to host cell</keyword>
<evidence type="ECO:0000256" key="6">
    <source>
        <dbReference type="ARBA" id="ARBA00022828"/>
    </source>
</evidence>
<organismHost>
    <name type="scientific">Homo sapiens</name>
    <name type="common">Human</name>
    <dbReference type="NCBI Taxonomy" id="9606"/>
</organismHost>
<feature type="compositionally biased region" description="Low complexity" evidence="14">
    <location>
        <begin position="515"/>
        <end position="526"/>
    </location>
</feature>
<evidence type="ECO:0000256" key="14">
    <source>
        <dbReference type="SAM" id="MobiDB-lite"/>
    </source>
</evidence>
<dbReference type="Pfam" id="PF00500">
    <property type="entry name" value="Late_protein_L1"/>
    <property type="match status" value="1"/>
</dbReference>
<dbReference type="InterPro" id="IPR011222">
    <property type="entry name" value="dsDNA_vir_gr_I_capsid"/>
</dbReference>
<proteinExistence type="inferred from homology"/>
<keyword evidence="2 12" id="KW-1048">Host nucleus</keyword>
<sequence length="534" mass="59781">MLLLYKVGITICGRIHICYANAVNVYPIFLQMALWRTNDSKVYLPPAPVSRIVNTEEYITRTGIYYYAGSSRLITLGHPYFSIPKTNTRAEIPKVSAFQYRVFRVQLPDPNKFGLPDPNLFNPDTDRLVWGCVGVEVGRGQPLGVGLSGHPLFNKYDDTENSRFANGNDQQDVRDNISVDNKQTQLCIIGCAPPIGEHWATGTTCKNVPVPQGDCPPLELVSTVIEDGDMVDTGFGAMDFANLQATKSDVPLDIAQSVCKYPDYLKMSADTYGNSMFFHLRREQIFARHYYNKAGVVGDAIPDKAYIKGTGAGREPISSYIYSATPSGSMITSDSQIFNKPYWLHRAQGHNNGICWNNQLFITCVDTTRSTNLTISTAVTQSVAETFTPANFKQYIRHGEEYELQFIFQLCKITLTTEIMAYLHTMDSTILEQWNFGLTLPPSASLEDAYRFVKNAATSCHKDSPPQAKQDPLAKYKFWNVDLKERFSLDLDQFALGRKFLLQIGAQRKTRPGLKRPAPSSSASSSAKRKKVKK</sequence>
<protein>
    <recommendedName>
        <fullName evidence="12 13">Major capsid protein L1</fullName>
    </recommendedName>
</protein>
<evidence type="ECO:0000313" key="16">
    <source>
        <dbReference type="Proteomes" id="UP000096595"/>
    </source>
</evidence>
<dbReference type="HAMAP" id="MF_04002">
    <property type="entry name" value="PPV_L1"/>
    <property type="match status" value="1"/>
</dbReference>
<reference evidence="15 16" key="1">
    <citation type="journal article" date="2013" name="Virology">
        <title>Human papillomavirus genome variants.</title>
        <authorList>
            <person name="Burk R.D."/>
            <person name="Harari A."/>
            <person name="Chen Z."/>
        </authorList>
    </citation>
    <scope>NUCLEOTIDE SEQUENCE [LARGE SCALE GENOMIC DNA]</scope>
    <source>
        <strain evidence="15">P5_860</strain>
    </source>
</reference>
<keyword evidence="8 12" id="KW-1164">Virus endocytosis by host</keyword>
<feature type="region of interest" description="Disordered" evidence="14">
    <location>
        <begin position="508"/>
        <end position="534"/>
    </location>
</feature>
<evidence type="ECO:0000256" key="9">
    <source>
        <dbReference type="ARBA" id="ARBA00022921"/>
    </source>
</evidence>
<evidence type="ECO:0000256" key="5">
    <source>
        <dbReference type="ARBA" id="ARBA00022804"/>
    </source>
</evidence>
<keyword evidence="9 12" id="KW-0426">Late protein</keyword>
<keyword evidence="10 12" id="KW-1015">Disulfide bond</keyword>
<evidence type="ECO:0000256" key="8">
    <source>
        <dbReference type="ARBA" id="ARBA00022890"/>
    </source>
</evidence>
<feature type="disulfide bond" description="Interchain (with Cys-460)" evidence="12">
    <location>
        <position position="205"/>
    </location>
</feature>
<evidence type="ECO:0000256" key="13">
    <source>
        <dbReference type="RuleBase" id="RU361248"/>
    </source>
</evidence>
<dbReference type="GO" id="GO:0042025">
    <property type="term" value="C:host cell nucleus"/>
    <property type="evidence" value="ECO:0007669"/>
    <property type="project" value="UniProtKB-SubCell"/>
</dbReference>
<keyword evidence="7 12" id="KW-0946">Virion</keyword>
<dbReference type="Proteomes" id="UP000096595">
    <property type="component" value="Genome"/>
</dbReference>
<evidence type="ECO:0000256" key="4">
    <source>
        <dbReference type="ARBA" id="ARBA00022595"/>
    </source>
</evidence>
<evidence type="ECO:0000256" key="2">
    <source>
        <dbReference type="ARBA" id="ARBA00022562"/>
    </source>
</evidence>
<dbReference type="InterPro" id="IPR036973">
    <property type="entry name" value="Capsid_L1_sf_Papillomavir"/>
</dbReference>
<dbReference type="PRINTS" id="PR00865">
    <property type="entry name" value="HPVCAPSIDL1"/>
</dbReference>
<comment type="subunit">
    <text evidence="12">Self-assembles into homopentamers. The capsid has an icosahedral symmetry and consists of 72 capsomers, with each capsomer being a pentamer of L1. Interacts with the minor capsid protein L2; this interaction is necessary for viral genome encapsidation. Interacts with protein E2; this interaction enhances E2-dependent replication and transcription activation.</text>
</comment>
<comment type="similarity">
    <text evidence="12 13">Belongs to the papillomaviridae L1 protein family.</text>
</comment>
<gene>
    <name evidence="12 13 15" type="primary">L1</name>
</gene>
<evidence type="ECO:0000256" key="11">
    <source>
        <dbReference type="ARBA" id="ARBA00023296"/>
    </source>
</evidence>
<organism evidence="15 16">
    <name type="scientific">Human papillomavirus 82</name>
    <dbReference type="NCBI Taxonomy" id="129724"/>
    <lineage>
        <taxon>Viruses</taxon>
        <taxon>Monodnaviria</taxon>
        <taxon>Shotokuvirae</taxon>
        <taxon>Cossaviricota</taxon>
        <taxon>Papovaviricetes</taxon>
        <taxon>Zurhausenvirales</taxon>
        <taxon>Papillomaviridae</taxon>
        <taxon>Firstpapillomavirinae</taxon>
        <taxon>Alphapapillomavirus</taxon>
        <taxon>Alphapapillomavirus 5</taxon>
    </lineage>
</organism>
<dbReference type="EMBL" id="KF444055">
    <property type="protein sequence ID" value="AHY96068.1"/>
    <property type="molecule type" value="Genomic_DNA"/>
</dbReference>
<evidence type="ECO:0000256" key="10">
    <source>
        <dbReference type="ARBA" id="ARBA00023157"/>
    </source>
</evidence>
<keyword evidence="3 12" id="KW-0945">Host-virus interaction</keyword>
<accession>A0A024A7T5</accession>
<name>A0A024A7T5_HPV82</name>
<evidence type="ECO:0000256" key="12">
    <source>
        <dbReference type="HAMAP-Rule" id="MF_04002"/>
    </source>
</evidence>
<keyword evidence="4 12" id="KW-1162">Viral penetration into host cytoplasm</keyword>
<dbReference type="GO" id="GO:0075509">
    <property type="term" value="P:endocytosis involved in viral entry into host cell"/>
    <property type="evidence" value="ECO:0007669"/>
    <property type="project" value="UniProtKB-KW"/>
</dbReference>
<dbReference type="InterPro" id="IPR002210">
    <property type="entry name" value="Capsid_L1_Papillomavir"/>
</dbReference>
<dbReference type="GO" id="GO:0039620">
    <property type="term" value="C:T=7 icosahedral viral capsid"/>
    <property type="evidence" value="ECO:0007669"/>
    <property type="project" value="UniProtKB-UniRule"/>
</dbReference>
<comment type="function">
    <text evidence="12 13">Forms an icosahedral capsid with a T=7 symmetry and a 50 nm diameter. The capsid is composed of 72 pentamers linked to each other by disulfide bonds and associated with L2 proteins. Binds to heparan sulfate proteoglycans on cell surface of basal layer keratinocytes to provide initial virion attachment. This binding mediates a conformational change in the virus capsid that facilitates efficient infection. The virion enters the host cell via endocytosis. During virus trafficking, L1 protein dissociates from the viral DNA and the genomic DNA is released to the host nucleus. The virion assembly takes place within the cell nucleus. Encapsulates the genomic DNA together with protein L2.</text>
</comment>
<dbReference type="SUPFAM" id="SSF88648">
    <property type="entry name" value="Group I dsDNA viruses"/>
    <property type="match status" value="1"/>
</dbReference>
<dbReference type="Gene3D" id="2.60.175.20">
    <property type="entry name" value="Major capsid L1 (late) superfamily, Papillomavirus"/>
    <property type="match status" value="2"/>
</dbReference>
<keyword evidence="11 12" id="KW-1160">Virus entry into host cell</keyword>
<dbReference type="GO" id="GO:0019062">
    <property type="term" value="P:virion attachment to host cell"/>
    <property type="evidence" value="ECO:0007669"/>
    <property type="project" value="UniProtKB-UniRule"/>
</dbReference>
<keyword evidence="6 13" id="KW-1145">T=7 icosahedral capsid protein</keyword>
<dbReference type="GO" id="GO:0005198">
    <property type="term" value="F:structural molecule activity"/>
    <property type="evidence" value="ECO:0007669"/>
    <property type="project" value="UniProtKB-UniRule"/>
</dbReference>
<keyword evidence="1 12" id="KW-0167">Capsid protein</keyword>
<comment type="subcellular location">
    <subcellularLocation>
        <location evidence="12">Virion</location>
    </subcellularLocation>
    <subcellularLocation>
        <location evidence="12">Host nucleus</location>
    </subcellularLocation>
</comment>
<evidence type="ECO:0000256" key="7">
    <source>
        <dbReference type="ARBA" id="ARBA00022844"/>
    </source>
</evidence>
<evidence type="ECO:0000313" key="15">
    <source>
        <dbReference type="EMBL" id="AHY96068.1"/>
    </source>
</evidence>
<evidence type="ECO:0000256" key="1">
    <source>
        <dbReference type="ARBA" id="ARBA00022561"/>
    </source>
</evidence>
<evidence type="ECO:0000256" key="3">
    <source>
        <dbReference type="ARBA" id="ARBA00022581"/>
    </source>
</evidence>
<feature type="disulfide bond" description="Interchain (with Cys-205)" evidence="12">
    <location>
        <position position="460"/>
    </location>
</feature>